<evidence type="ECO:0000313" key="7">
    <source>
        <dbReference type="Proteomes" id="UP000694397"/>
    </source>
</evidence>
<keyword evidence="7" id="KW-1185">Reference proteome</keyword>
<keyword evidence="2" id="KW-0677">Repeat</keyword>
<dbReference type="InterPro" id="IPR032675">
    <property type="entry name" value="LRR_dom_sf"/>
</dbReference>
<dbReference type="RefSeq" id="XP_018600129.1">
    <property type="nucleotide sequence ID" value="XM_018744613.2"/>
</dbReference>
<dbReference type="Pfam" id="PF00093">
    <property type="entry name" value="VWC"/>
    <property type="match status" value="1"/>
</dbReference>
<dbReference type="PROSITE" id="PS51450">
    <property type="entry name" value="LRR"/>
    <property type="match status" value="1"/>
</dbReference>
<dbReference type="PANTHER" id="PTHR46544:SF1">
    <property type="entry name" value="EXTRACELLULAR MATRIX PROTEIN 2"/>
    <property type="match status" value="1"/>
</dbReference>
<dbReference type="SUPFAM" id="SSF52047">
    <property type="entry name" value="RNI-like"/>
    <property type="match status" value="1"/>
</dbReference>
<reference evidence="6" key="3">
    <citation type="submission" date="2025-09" db="UniProtKB">
        <authorList>
            <consortium name="Ensembl"/>
        </authorList>
    </citation>
    <scope>IDENTIFICATION</scope>
</reference>
<feature type="region of interest" description="Disordered" evidence="3">
    <location>
        <begin position="26"/>
        <end position="49"/>
    </location>
</feature>
<evidence type="ECO:0000256" key="3">
    <source>
        <dbReference type="SAM" id="MobiDB-lite"/>
    </source>
</evidence>
<evidence type="ECO:0000259" key="5">
    <source>
        <dbReference type="PROSITE" id="PS50184"/>
    </source>
</evidence>
<feature type="region of interest" description="Disordered" evidence="3">
    <location>
        <begin position="234"/>
        <end position="287"/>
    </location>
</feature>
<dbReference type="GO" id="GO:0031012">
    <property type="term" value="C:extracellular matrix"/>
    <property type="evidence" value="ECO:0007669"/>
    <property type="project" value="TreeGrafter"/>
</dbReference>
<dbReference type="PROSITE" id="PS01208">
    <property type="entry name" value="VWFC_1"/>
    <property type="match status" value="1"/>
</dbReference>
<dbReference type="Proteomes" id="UP000694397">
    <property type="component" value="Chromosome 22"/>
</dbReference>
<accession>A0A8C9UXQ9</accession>
<dbReference type="InterPro" id="IPR001007">
    <property type="entry name" value="VWF_dom"/>
</dbReference>
<dbReference type="OrthoDB" id="676979at2759"/>
<organism evidence="6 7">
    <name type="scientific">Scleropages formosus</name>
    <name type="common">Asian bonytongue</name>
    <name type="synonym">Osteoglossum formosum</name>
    <dbReference type="NCBI Taxonomy" id="113540"/>
    <lineage>
        <taxon>Eukaryota</taxon>
        <taxon>Metazoa</taxon>
        <taxon>Chordata</taxon>
        <taxon>Craniata</taxon>
        <taxon>Vertebrata</taxon>
        <taxon>Euteleostomi</taxon>
        <taxon>Actinopterygii</taxon>
        <taxon>Neopterygii</taxon>
        <taxon>Teleostei</taxon>
        <taxon>Osteoglossocephala</taxon>
        <taxon>Osteoglossomorpha</taxon>
        <taxon>Osteoglossiformes</taxon>
        <taxon>Osteoglossidae</taxon>
        <taxon>Scleropages</taxon>
    </lineage>
</organism>
<feature type="compositionally biased region" description="Acidic residues" evidence="3">
    <location>
        <begin position="257"/>
        <end position="267"/>
    </location>
</feature>
<dbReference type="CTD" id="1842"/>
<reference evidence="6 7" key="1">
    <citation type="submission" date="2019-04" db="EMBL/GenBank/DDBJ databases">
        <authorList>
            <consortium name="Wellcome Sanger Institute Data Sharing"/>
        </authorList>
    </citation>
    <scope>NUCLEOTIDE SEQUENCE [LARGE SCALE GENOMIC DNA]</scope>
</reference>
<dbReference type="SMART" id="SM00214">
    <property type="entry name" value="VWC"/>
    <property type="match status" value="1"/>
</dbReference>
<dbReference type="GO" id="GO:0030198">
    <property type="term" value="P:extracellular matrix organization"/>
    <property type="evidence" value="ECO:0007669"/>
    <property type="project" value="TreeGrafter"/>
</dbReference>
<dbReference type="SUPFAM" id="SSF57603">
    <property type="entry name" value="FnI-like domain"/>
    <property type="match status" value="1"/>
</dbReference>
<feature type="region of interest" description="Disordered" evidence="3">
    <location>
        <begin position="301"/>
        <end position="320"/>
    </location>
</feature>
<dbReference type="KEGG" id="sfm:108929816"/>
<dbReference type="FunFam" id="3.80.10.10:FF:000772">
    <property type="entry name" value="Extracellular matrix protein 2"/>
    <property type="match status" value="1"/>
</dbReference>
<sequence>MRPRVLLAVLLLIGLGLVLAQEARTPTHKARTGRGQLRRRGRKGSTRQRGADVPIRLKTLLLNDEDHTGASIFIDSYRTVQEMESSYNVLPGKKGACQYRGIAMFDKAVWSPKPCITCLCTSGKVVCDEFTCPRLHCPITIRLPGECCPVCTELVPDVPEISGDSPVPNDPGEPDETEVGAPQSQEELDELLRKEEEDRREEEDRLKKKDEERRRRRKEKKLEVERQRKLLEEAERQEKEEEEKRKQEEEKVREEEERLQEEVEEVTAVEKERQQMEEEQRREDERRLMQEVEQRNLLRSLEEALESNSEDTEEKEEEEEVRLRGDVFEMLPEPSVEVQVLPVPAPHEEDTMRTGPSLPTGCVISDIAVICENAKLTSIPPLSIPELKELSLEGNAITTVPVGAFNGIPNLERINLGKNKLTSAGLAPQAFKNLKRLQRLYLDGNLLEQIPTDLPPSLEELKLNENKLHGIDEGILEDLTSLVTLELEGNMLSEGTVDPSAFHSLRQLSYLRLGRNHFRTIPQGLPPALLEIYLENNLIEEISETAFNQTTNLNIVVLRNNKLDESRIAPLAWINHRNLESIDLSHNKLYQVPSFLPRSLVHLVLVGNQIERIPGYVFAHMDPGIEYLYLSFNKLDNEGIDPVSFFGAFHSMIELFLDHNQLTSVPLGISEMRSLHFLRLNDNKISNFEEESICDPLKNEDSHLVMLRLENNFIDTRKMSPTAFSCIISYSSVVLKPQKIK</sequence>
<dbReference type="GeneID" id="108929816"/>
<dbReference type="SMART" id="SM00369">
    <property type="entry name" value="LRR_TYP"/>
    <property type="match status" value="11"/>
</dbReference>
<dbReference type="Gene3D" id="6.20.200.20">
    <property type="match status" value="1"/>
</dbReference>
<keyword evidence="1" id="KW-0433">Leucine-rich repeat</keyword>
<feature type="domain" description="VWFC" evidence="5">
    <location>
        <begin position="95"/>
        <end position="152"/>
    </location>
</feature>
<gene>
    <name evidence="6" type="primary">ECM2</name>
</gene>
<protein>
    <submittedName>
        <fullName evidence="6">Extracellular matrix protein 2</fullName>
    </submittedName>
</protein>
<dbReference type="PANTHER" id="PTHR46544">
    <property type="entry name" value="EXTRACELLULAR MATRIX PROTEIN 2-RELATED"/>
    <property type="match status" value="1"/>
</dbReference>
<dbReference type="AlphaFoldDB" id="A0A8C9UXQ9"/>
<feature type="region of interest" description="Disordered" evidence="3">
    <location>
        <begin position="161"/>
        <end position="212"/>
    </location>
</feature>
<evidence type="ECO:0000256" key="1">
    <source>
        <dbReference type="ARBA" id="ARBA00022614"/>
    </source>
</evidence>
<dbReference type="InterPro" id="IPR001611">
    <property type="entry name" value="Leu-rich_rpt"/>
</dbReference>
<dbReference type="InterPro" id="IPR043184">
    <property type="entry name" value="ECM2"/>
</dbReference>
<dbReference type="GO" id="GO:0070052">
    <property type="term" value="F:collagen V binding"/>
    <property type="evidence" value="ECO:0007669"/>
    <property type="project" value="TreeGrafter"/>
</dbReference>
<dbReference type="Pfam" id="PF13855">
    <property type="entry name" value="LRR_8"/>
    <property type="match status" value="3"/>
</dbReference>
<dbReference type="Gene3D" id="3.80.10.10">
    <property type="entry name" value="Ribonuclease Inhibitor"/>
    <property type="match status" value="2"/>
</dbReference>
<evidence type="ECO:0000256" key="2">
    <source>
        <dbReference type="ARBA" id="ARBA00022737"/>
    </source>
</evidence>
<dbReference type="FunFam" id="3.80.10.10:FF:000130">
    <property type="entry name" value="extracellular matrix protein 2 isoform X1"/>
    <property type="match status" value="1"/>
</dbReference>
<feature type="chain" id="PRO_5034701104" evidence="4">
    <location>
        <begin position="21"/>
        <end position="741"/>
    </location>
</feature>
<dbReference type="GeneTree" id="ENSGT00940000159941"/>
<feature type="compositionally biased region" description="Basic and acidic residues" evidence="3">
    <location>
        <begin position="268"/>
        <end position="287"/>
    </location>
</feature>
<dbReference type="Ensembl" id="ENSSFOT00015003577.2">
    <property type="protein sequence ID" value="ENSSFOP00015003520.1"/>
    <property type="gene ID" value="ENSSFOG00015002312.2"/>
</dbReference>
<keyword evidence="4" id="KW-0732">Signal</keyword>
<feature type="signal peptide" evidence="4">
    <location>
        <begin position="1"/>
        <end position="20"/>
    </location>
</feature>
<reference evidence="6" key="2">
    <citation type="submission" date="2025-08" db="UniProtKB">
        <authorList>
            <consortium name="Ensembl"/>
        </authorList>
    </citation>
    <scope>IDENTIFICATION</scope>
</reference>
<feature type="compositionally biased region" description="Basic and acidic residues" evidence="3">
    <location>
        <begin position="234"/>
        <end position="256"/>
    </location>
</feature>
<dbReference type="PROSITE" id="PS50184">
    <property type="entry name" value="VWFC_2"/>
    <property type="match status" value="1"/>
</dbReference>
<name>A0A8C9UXQ9_SCLFO</name>
<proteinExistence type="predicted"/>
<feature type="compositionally biased region" description="Basic and acidic residues" evidence="3">
    <location>
        <begin position="190"/>
        <end position="212"/>
    </location>
</feature>
<feature type="compositionally biased region" description="Basic residues" evidence="3">
    <location>
        <begin position="26"/>
        <end position="46"/>
    </location>
</feature>
<evidence type="ECO:0000256" key="4">
    <source>
        <dbReference type="SAM" id="SignalP"/>
    </source>
</evidence>
<dbReference type="GO" id="GO:0010811">
    <property type="term" value="P:positive regulation of cell-substrate adhesion"/>
    <property type="evidence" value="ECO:0007669"/>
    <property type="project" value="TreeGrafter"/>
</dbReference>
<dbReference type="InterPro" id="IPR003591">
    <property type="entry name" value="Leu-rich_rpt_typical-subtyp"/>
</dbReference>
<dbReference type="FunFam" id="3.80.10.10:FF:000284">
    <property type="entry name" value="extracellular matrix protein 2 isoform X1"/>
    <property type="match status" value="1"/>
</dbReference>
<feature type="compositionally biased region" description="Acidic residues" evidence="3">
    <location>
        <begin position="303"/>
        <end position="320"/>
    </location>
</feature>
<evidence type="ECO:0000313" key="6">
    <source>
        <dbReference type="Ensembl" id="ENSSFOP00015003520.1"/>
    </source>
</evidence>
<dbReference type="GO" id="GO:0008201">
    <property type="term" value="F:heparin binding"/>
    <property type="evidence" value="ECO:0007669"/>
    <property type="project" value="TreeGrafter"/>
</dbReference>